<dbReference type="AlphaFoldDB" id="C5BID3"/>
<dbReference type="Gene3D" id="3.30.750.24">
    <property type="entry name" value="STAS domain"/>
    <property type="match status" value="1"/>
</dbReference>
<proteinExistence type="predicted"/>
<dbReference type="eggNOG" id="COG1922">
    <property type="taxonomic scope" value="Bacteria"/>
</dbReference>
<dbReference type="PANTHER" id="PTHR34136:SF1">
    <property type="entry name" value="UDP-N-ACETYL-D-MANNOSAMINURONIC ACID TRANSFERASE"/>
    <property type="match status" value="1"/>
</dbReference>
<keyword evidence="5" id="KW-1185">Reference proteome</keyword>
<dbReference type="CDD" id="cd06533">
    <property type="entry name" value="Glyco_transf_WecG_TagA"/>
    <property type="match status" value="1"/>
</dbReference>
<dbReference type="HOGENOM" id="CLU_041635_0_0_6"/>
<evidence type="ECO:0000256" key="2">
    <source>
        <dbReference type="ARBA" id="ARBA00022679"/>
    </source>
</evidence>
<protein>
    <submittedName>
        <fullName evidence="4">Glycosyltransferase family 26 domain protein</fullName>
    </submittedName>
</protein>
<dbReference type="RefSeq" id="WP_015820497.1">
    <property type="nucleotide sequence ID" value="NC_012997.1"/>
</dbReference>
<dbReference type="InterPro" id="IPR058548">
    <property type="entry name" value="MlaB-like_STAS"/>
</dbReference>
<dbReference type="GO" id="GO:0016758">
    <property type="term" value="F:hexosyltransferase activity"/>
    <property type="evidence" value="ECO:0007669"/>
    <property type="project" value="TreeGrafter"/>
</dbReference>
<dbReference type="Proteomes" id="UP000009080">
    <property type="component" value="Chromosome"/>
</dbReference>
<dbReference type="PANTHER" id="PTHR34136">
    <property type="match status" value="1"/>
</dbReference>
<dbReference type="InterPro" id="IPR004629">
    <property type="entry name" value="WecG_TagA_CpsF"/>
</dbReference>
<feature type="domain" description="STAS" evidence="3">
    <location>
        <begin position="281"/>
        <end position="369"/>
    </location>
</feature>
<name>C5BID3_TERTT</name>
<organism evidence="4 5">
    <name type="scientific">Teredinibacter turnerae (strain ATCC 39867 / T7901)</name>
    <dbReference type="NCBI Taxonomy" id="377629"/>
    <lineage>
        <taxon>Bacteria</taxon>
        <taxon>Pseudomonadati</taxon>
        <taxon>Pseudomonadota</taxon>
        <taxon>Gammaproteobacteria</taxon>
        <taxon>Cellvibrionales</taxon>
        <taxon>Cellvibrionaceae</taxon>
        <taxon>Teredinibacter</taxon>
    </lineage>
</organism>
<dbReference type="InterPro" id="IPR036513">
    <property type="entry name" value="STAS_dom_sf"/>
</dbReference>
<evidence type="ECO:0000259" key="3">
    <source>
        <dbReference type="PROSITE" id="PS50801"/>
    </source>
</evidence>
<evidence type="ECO:0000313" key="5">
    <source>
        <dbReference type="Proteomes" id="UP000009080"/>
    </source>
</evidence>
<dbReference type="PROSITE" id="PS50801">
    <property type="entry name" value="STAS"/>
    <property type="match status" value="1"/>
</dbReference>
<keyword evidence="2" id="KW-0808">Transferase</keyword>
<dbReference type="Pfam" id="PF13466">
    <property type="entry name" value="STAS_2"/>
    <property type="match status" value="1"/>
</dbReference>
<dbReference type="InterPro" id="IPR002645">
    <property type="entry name" value="STAS_dom"/>
</dbReference>
<dbReference type="KEGG" id="ttu:TERTU_4315"/>
<dbReference type="STRING" id="377629.TERTU_4315"/>
<dbReference type="OrthoDB" id="9808602at2"/>
<dbReference type="CDD" id="cd07043">
    <property type="entry name" value="STAS_anti-anti-sigma_factors"/>
    <property type="match status" value="1"/>
</dbReference>
<keyword evidence="1" id="KW-0328">Glycosyltransferase</keyword>
<dbReference type="eggNOG" id="COG1366">
    <property type="taxonomic scope" value="Bacteria"/>
</dbReference>
<dbReference type="CAZy" id="GT26">
    <property type="family name" value="Glycosyltransferase Family 26"/>
</dbReference>
<evidence type="ECO:0000313" key="4">
    <source>
        <dbReference type="EMBL" id="ACR14382.1"/>
    </source>
</evidence>
<dbReference type="SUPFAM" id="SSF52091">
    <property type="entry name" value="SpoIIaa-like"/>
    <property type="match status" value="1"/>
</dbReference>
<gene>
    <name evidence="4" type="ordered locus">TERTU_4315</name>
</gene>
<accession>C5BID3</accession>
<sequence length="369" mass="40730">MKIGEDLLPRQLCCVMGLPFDVVTTAAAVTQVEQAIESGEHCFLSTPNLNFVVSSMRDDDFYQSVVESDLIIADGMPIVWVSKLLGINLPERVAGSTLFDELSQRPAEKKMRVFFFGGLPGVAEKAATVLADKFSGAEGCGYFDPGFGGVEDMSTDAIIDTINAANPDFIVVALGAKKGQNWILHNRDRLQAPVVSHLGAVVNFVAGEVSRAPTMVQKLGLEWLWRIKEEPGIWRRYWNDGLALLQLLVNNVLPLYLARNKSGHKQVCQSTFDETDICVKLTLTGAMGSDFSRNLMAEVVDHARPHKPLQLDLSGLEYMDNSFIAFLLLMDCRLQKYHSRLEIIAVSDALAKTFQQQGVAKRFVYAAEA</sequence>
<dbReference type="NCBIfam" id="TIGR00696">
    <property type="entry name" value="wecG_tagA_cpsF"/>
    <property type="match status" value="1"/>
</dbReference>
<dbReference type="Pfam" id="PF03808">
    <property type="entry name" value="Glyco_tran_WecG"/>
    <property type="match status" value="1"/>
</dbReference>
<evidence type="ECO:0000256" key="1">
    <source>
        <dbReference type="ARBA" id="ARBA00022676"/>
    </source>
</evidence>
<reference evidence="4 5" key="1">
    <citation type="journal article" date="2009" name="PLoS ONE">
        <title>The complete genome of Teredinibacter turnerae T7901: an intracellular endosymbiont of marine wood-boring bivalves (shipworms).</title>
        <authorList>
            <person name="Yang J.C."/>
            <person name="Madupu R."/>
            <person name="Durkin A.S."/>
            <person name="Ekborg N.A."/>
            <person name="Pedamallu C.S."/>
            <person name="Hostetler J.B."/>
            <person name="Radune D."/>
            <person name="Toms B.S."/>
            <person name="Henrissat B."/>
            <person name="Coutinho P.M."/>
            <person name="Schwarz S."/>
            <person name="Field L."/>
            <person name="Trindade-Silva A.E."/>
            <person name="Soares C.A.G."/>
            <person name="Elshahawi S."/>
            <person name="Hanora A."/>
            <person name="Schmidt E.W."/>
            <person name="Haygood M.G."/>
            <person name="Posfai J."/>
            <person name="Benner J."/>
            <person name="Madinger C."/>
            <person name="Nove J."/>
            <person name="Anton B."/>
            <person name="Chaudhary K."/>
            <person name="Foster J."/>
            <person name="Holman A."/>
            <person name="Kumar S."/>
            <person name="Lessard P.A."/>
            <person name="Luyten Y.A."/>
            <person name="Slatko B."/>
            <person name="Wood N."/>
            <person name="Wu B."/>
            <person name="Teplitski M."/>
            <person name="Mougous J.D."/>
            <person name="Ward N."/>
            <person name="Eisen J.A."/>
            <person name="Badger J.H."/>
            <person name="Distel D.L."/>
        </authorList>
    </citation>
    <scope>NUCLEOTIDE SEQUENCE [LARGE SCALE GENOMIC DNA]</scope>
    <source>
        <strain evidence="5">ATCC 39867 / T7901</strain>
    </source>
</reference>
<dbReference type="EMBL" id="CP001614">
    <property type="protein sequence ID" value="ACR14382.1"/>
    <property type="molecule type" value="Genomic_DNA"/>
</dbReference>